<dbReference type="Gene3D" id="3.90.550.10">
    <property type="entry name" value="Spore Coat Polysaccharide Biosynthesis Protein SpsA, Chain A"/>
    <property type="match status" value="1"/>
</dbReference>
<dbReference type="RefSeq" id="WP_131167739.1">
    <property type="nucleotide sequence ID" value="NZ_SDMQ01000005.1"/>
</dbReference>
<evidence type="ECO:0000313" key="6">
    <source>
        <dbReference type="Proteomes" id="UP000292373"/>
    </source>
</evidence>
<evidence type="ECO:0000256" key="1">
    <source>
        <dbReference type="ARBA" id="ARBA00006739"/>
    </source>
</evidence>
<dbReference type="Pfam" id="PF00535">
    <property type="entry name" value="Glycos_transf_2"/>
    <property type="match status" value="1"/>
</dbReference>
<dbReference type="FunFam" id="3.90.550.10:FF:000122">
    <property type="entry name" value="Dolichol-phosphate mannosyltransferase subunit 1"/>
    <property type="match status" value="1"/>
</dbReference>
<dbReference type="InterPro" id="IPR001173">
    <property type="entry name" value="Glyco_trans_2-like"/>
</dbReference>
<dbReference type="OrthoDB" id="9810303at2"/>
<evidence type="ECO:0000256" key="3">
    <source>
        <dbReference type="ARBA" id="ARBA00022679"/>
    </source>
</evidence>
<feature type="domain" description="Glycosyltransferase 2-like" evidence="4">
    <location>
        <begin position="13"/>
        <end position="176"/>
    </location>
</feature>
<dbReference type="EMBL" id="SDMQ01000005">
    <property type="protein sequence ID" value="TBT85398.1"/>
    <property type="molecule type" value="Genomic_DNA"/>
</dbReference>
<dbReference type="CDD" id="cd06442">
    <property type="entry name" value="DPM1_like"/>
    <property type="match status" value="1"/>
</dbReference>
<protein>
    <submittedName>
        <fullName evidence="5">Polyprenol monophosphomannose synthase</fullName>
    </submittedName>
</protein>
<dbReference type="GO" id="GO:0009247">
    <property type="term" value="P:glycolipid biosynthetic process"/>
    <property type="evidence" value="ECO:0007669"/>
    <property type="project" value="TreeGrafter"/>
</dbReference>
<evidence type="ECO:0000256" key="2">
    <source>
        <dbReference type="ARBA" id="ARBA00022676"/>
    </source>
</evidence>
<evidence type="ECO:0000259" key="4">
    <source>
        <dbReference type="Pfam" id="PF00535"/>
    </source>
</evidence>
<dbReference type="AlphaFoldDB" id="A0A4Q9KF26"/>
<accession>A0A4Q9KF26</accession>
<proteinExistence type="inferred from homology"/>
<comment type="similarity">
    <text evidence="1">Belongs to the glycosyltransferase 2 family.</text>
</comment>
<dbReference type="SUPFAM" id="SSF53448">
    <property type="entry name" value="Nucleotide-diphospho-sugar transferases"/>
    <property type="match status" value="1"/>
</dbReference>
<comment type="caution">
    <text evidence="5">The sequence shown here is derived from an EMBL/GenBank/DDBJ whole genome shotgun (WGS) entry which is preliminary data.</text>
</comment>
<dbReference type="PANTHER" id="PTHR43398:SF1">
    <property type="entry name" value="DOLICHOL-PHOSPHATE MANNOSYLTRANSFERASE SUBUNIT 1"/>
    <property type="match status" value="1"/>
</dbReference>
<keyword evidence="3" id="KW-0808">Transferase</keyword>
<dbReference type="InterPro" id="IPR039528">
    <property type="entry name" value="DPM1-like"/>
</dbReference>
<dbReference type="GO" id="GO:0004582">
    <property type="term" value="F:dolichyl-phosphate beta-D-mannosyltransferase activity"/>
    <property type="evidence" value="ECO:0007669"/>
    <property type="project" value="InterPro"/>
</dbReference>
<organism evidence="5 6">
    <name type="scientific">Propioniciclava sinopodophylli</name>
    <dbReference type="NCBI Taxonomy" id="1837344"/>
    <lineage>
        <taxon>Bacteria</taxon>
        <taxon>Bacillati</taxon>
        <taxon>Actinomycetota</taxon>
        <taxon>Actinomycetes</taxon>
        <taxon>Propionibacteriales</taxon>
        <taxon>Propionibacteriaceae</taxon>
        <taxon>Propioniciclava</taxon>
    </lineage>
</organism>
<sequence>MAQHYADLGKILVIIPTYNEIDNVDMITGRLRASVPEAHILVVDDNSPDGTGDRADELAASDDHVHVLHRVGKEGLGAAYKAGFAWALEQGYDVVVEFDADGSHQPEQLPRVLEALHGADMVKGSRWVPGGSVVNWPLHRELLSRGGSIYTRLMLGLPVKDITGGLNAFRADTLRAILDDPIDGQGYGIQRDLTWNAHKRGYRIVEVPIEFIERTAGESKMSGDVVKEAMIRTTELGLRHRGAQLKKALTRGSGRAQHAGESAGRFVGAVSRAASDAVRDRRKGGSR</sequence>
<gene>
    <name evidence="5" type="ORF">ET989_06535</name>
</gene>
<name>A0A4Q9KF26_9ACTN</name>
<reference evidence="5 6" key="1">
    <citation type="submission" date="2019-01" db="EMBL/GenBank/DDBJ databases">
        <title>Lactibacter flavus gen. nov., sp. nov., a novel bacterium of the family Propionibacteriaceae isolated from raw milk and dairy products.</title>
        <authorList>
            <person name="Huptas C."/>
            <person name="Wenning M."/>
            <person name="Breitenwieser F."/>
            <person name="Doll E."/>
            <person name="Von Neubeck M."/>
            <person name="Busse H.-J."/>
            <person name="Scherer S."/>
        </authorList>
    </citation>
    <scope>NUCLEOTIDE SEQUENCE [LARGE SCALE GENOMIC DNA]</scope>
    <source>
        <strain evidence="5 6">KCTC 33808</strain>
    </source>
</reference>
<dbReference type="Proteomes" id="UP000292373">
    <property type="component" value="Unassembled WGS sequence"/>
</dbReference>
<dbReference type="PANTHER" id="PTHR43398">
    <property type="entry name" value="DOLICHOL-PHOSPHATE MANNOSYLTRANSFERASE SUBUNIT 1"/>
    <property type="match status" value="1"/>
</dbReference>
<dbReference type="InterPro" id="IPR029044">
    <property type="entry name" value="Nucleotide-diphossugar_trans"/>
</dbReference>
<evidence type="ECO:0000313" key="5">
    <source>
        <dbReference type="EMBL" id="TBT85398.1"/>
    </source>
</evidence>
<dbReference type="GO" id="GO:0016020">
    <property type="term" value="C:membrane"/>
    <property type="evidence" value="ECO:0007669"/>
    <property type="project" value="GOC"/>
</dbReference>
<keyword evidence="6" id="KW-1185">Reference proteome</keyword>
<keyword evidence="2" id="KW-0328">Glycosyltransferase</keyword>